<name>A0A9Q0N776_9DIPT</name>
<feature type="domain" description="PPIase FKBP-type" evidence="8">
    <location>
        <begin position="161"/>
        <end position="221"/>
    </location>
</feature>
<evidence type="ECO:0000256" key="3">
    <source>
        <dbReference type="ARBA" id="ARBA00013194"/>
    </source>
</evidence>
<dbReference type="InterPro" id="IPR037041">
    <property type="entry name" value="Trigger_fac_C_sf"/>
</dbReference>
<dbReference type="Pfam" id="PF05698">
    <property type="entry name" value="Trigger_C"/>
    <property type="match status" value="1"/>
</dbReference>
<dbReference type="SUPFAM" id="SSF102735">
    <property type="entry name" value="Trigger factor ribosome-binding domain"/>
    <property type="match status" value="1"/>
</dbReference>
<dbReference type="Pfam" id="PF00254">
    <property type="entry name" value="FKBP_C"/>
    <property type="match status" value="1"/>
</dbReference>
<evidence type="ECO:0000256" key="2">
    <source>
        <dbReference type="ARBA" id="ARBA00005464"/>
    </source>
</evidence>
<dbReference type="HAMAP" id="MF_00303">
    <property type="entry name" value="Trigger_factor_Tig"/>
    <property type="match status" value="1"/>
</dbReference>
<reference evidence="9" key="1">
    <citation type="submission" date="2022-07" db="EMBL/GenBank/DDBJ databases">
        <authorList>
            <person name="Trinca V."/>
            <person name="Uliana J.V.C."/>
            <person name="Torres T.T."/>
            <person name="Ward R.J."/>
            <person name="Monesi N."/>
        </authorList>
    </citation>
    <scope>NUCLEOTIDE SEQUENCE</scope>
    <source>
        <strain evidence="9">HSMRA1968</strain>
        <tissue evidence="9">Whole embryos</tissue>
    </source>
</reference>
<dbReference type="AlphaFoldDB" id="A0A9Q0N776"/>
<dbReference type="Gene3D" id="3.10.50.40">
    <property type="match status" value="1"/>
</dbReference>
<keyword evidence="5" id="KW-0143">Chaperone</keyword>
<dbReference type="EC" id="5.2.1.8" evidence="3 7"/>
<keyword evidence="6 7" id="KW-0413">Isomerase</keyword>
<gene>
    <name evidence="9" type="primary">tig_0</name>
    <name evidence="9" type="ORF">Bhyg_00169</name>
</gene>
<evidence type="ECO:0000259" key="8">
    <source>
        <dbReference type="PROSITE" id="PS50059"/>
    </source>
</evidence>
<organism evidence="9 10">
    <name type="scientific">Pseudolycoriella hygida</name>
    <dbReference type="NCBI Taxonomy" id="35572"/>
    <lineage>
        <taxon>Eukaryota</taxon>
        <taxon>Metazoa</taxon>
        <taxon>Ecdysozoa</taxon>
        <taxon>Arthropoda</taxon>
        <taxon>Hexapoda</taxon>
        <taxon>Insecta</taxon>
        <taxon>Pterygota</taxon>
        <taxon>Neoptera</taxon>
        <taxon>Endopterygota</taxon>
        <taxon>Diptera</taxon>
        <taxon>Nematocera</taxon>
        <taxon>Sciaroidea</taxon>
        <taxon>Sciaridae</taxon>
        <taxon>Pseudolycoriella</taxon>
    </lineage>
</organism>
<evidence type="ECO:0000256" key="7">
    <source>
        <dbReference type="PROSITE-ProRule" id="PRU00277"/>
    </source>
</evidence>
<dbReference type="SUPFAM" id="SSF54534">
    <property type="entry name" value="FKBP-like"/>
    <property type="match status" value="1"/>
</dbReference>
<keyword evidence="4 7" id="KW-0697">Rotamase</keyword>
<dbReference type="InterPro" id="IPR001179">
    <property type="entry name" value="PPIase_FKBP_dom"/>
</dbReference>
<dbReference type="InterPro" id="IPR027304">
    <property type="entry name" value="Trigger_fact/SurA_dom_sf"/>
</dbReference>
<evidence type="ECO:0000256" key="5">
    <source>
        <dbReference type="ARBA" id="ARBA00023186"/>
    </source>
</evidence>
<dbReference type="PROSITE" id="PS50059">
    <property type="entry name" value="FKBP_PPIASE"/>
    <property type="match status" value="1"/>
</dbReference>
<dbReference type="GO" id="GO:0003755">
    <property type="term" value="F:peptidyl-prolyl cis-trans isomerase activity"/>
    <property type="evidence" value="ECO:0007669"/>
    <property type="project" value="UniProtKB-KW"/>
</dbReference>
<dbReference type="InterPro" id="IPR008881">
    <property type="entry name" value="Trigger_fac_ribosome-bd_bac"/>
</dbReference>
<protein>
    <recommendedName>
        <fullName evidence="3 7">peptidylprolyl isomerase</fullName>
        <ecNumber evidence="3 7">5.2.1.8</ecNumber>
    </recommendedName>
</protein>
<dbReference type="Pfam" id="PF05697">
    <property type="entry name" value="Trigger_N"/>
    <property type="match status" value="1"/>
</dbReference>
<dbReference type="Gene3D" id="3.30.70.1050">
    <property type="entry name" value="Trigger factor ribosome-binding domain"/>
    <property type="match status" value="1"/>
</dbReference>
<comment type="caution">
    <text evidence="9">The sequence shown here is derived from an EMBL/GenBank/DDBJ whole genome shotgun (WGS) entry which is preliminary data.</text>
</comment>
<dbReference type="GO" id="GO:0006457">
    <property type="term" value="P:protein folding"/>
    <property type="evidence" value="ECO:0007669"/>
    <property type="project" value="InterPro"/>
</dbReference>
<dbReference type="InterPro" id="IPR036611">
    <property type="entry name" value="Trigger_fac_ribosome-bd_sf"/>
</dbReference>
<dbReference type="InterPro" id="IPR008880">
    <property type="entry name" value="Trigger_fac_C"/>
</dbReference>
<evidence type="ECO:0000313" key="10">
    <source>
        <dbReference type="Proteomes" id="UP001151699"/>
    </source>
</evidence>
<proteinExistence type="inferred from homology"/>
<dbReference type="EMBL" id="WJQU01000001">
    <property type="protein sequence ID" value="KAJ6644972.1"/>
    <property type="molecule type" value="Genomic_DNA"/>
</dbReference>
<dbReference type="OrthoDB" id="8113197at2759"/>
<dbReference type="Gene3D" id="1.10.3120.10">
    <property type="entry name" value="Trigger factor, C-terminal domain"/>
    <property type="match status" value="1"/>
</dbReference>
<evidence type="ECO:0000256" key="6">
    <source>
        <dbReference type="ARBA" id="ARBA00023235"/>
    </source>
</evidence>
<comment type="catalytic activity">
    <reaction evidence="1 7">
        <text>[protein]-peptidylproline (omega=180) = [protein]-peptidylproline (omega=0)</text>
        <dbReference type="Rhea" id="RHEA:16237"/>
        <dbReference type="Rhea" id="RHEA-COMP:10747"/>
        <dbReference type="Rhea" id="RHEA-COMP:10748"/>
        <dbReference type="ChEBI" id="CHEBI:83833"/>
        <dbReference type="ChEBI" id="CHEBI:83834"/>
        <dbReference type="EC" id="5.2.1.8"/>
    </reaction>
</comment>
<dbReference type="Proteomes" id="UP001151699">
    <property type="component" value="Chromosome A"/>
</dbReference>
<dbReference type="GO" id="GO:0015031">
    <property type="term" value="P:protein transport"/>
    <property type="evidence" value="ECO:0007669"/>
    <property type="project" value="InterPro"/>
</dbReference>
<dbReference type="SUPFAM" id="SSF109998">
    <property type="entry name" value="Triger factor/SurA peptide-binding domain-like"/>
    <property type="match status" value="1"/>
</dbReference>
<dbReference type="PIRSF" id="PIRSF003095">
    <property type="entry name" value="Trigger_factor"/>
    <property type="match status" value="1"/>
</dbReference>
<evidence type="ECO:0000256" key="4">
    <source>
        <dbReference type="ARBA" id="ARBA00023110"/>
    </source>
</evidence>
<sequence>MQITELKNDDLAFEAKIIIPIIKIDEEVQKELTVLSKRVKIDGFRVGKIPSKVIEKKYKPSVKLDVVQDEVSNAIKHVITEYNLKVLGKPKLEDFQNKENEDLEFILKFELVPSINLPDFKQITITRPKLIIEEEINKQIDRLAEEAKSYTIENIEKAEKGHQLTVDMVRYVDGEIFEGGKVTDYKLVLGRKTLIDNFEDQLIGVKIGEEREVNVTFPAEYHLQKLAGKPSKCIVQVKAIRAAEEVIIDDEFAKKFGCDTLEILHNNISQEIEEKLHRSVITVMKMSLFDQLEKILTFNVPQSLVTQEINILKSQTNSSNEASSMFKDKTEAEINEYYNKLALRRVRIGLVLAEYMSVKKLRLLAEDIENAVMALARGFPSQELVILDFYKKNPKALESLRGAILEEKAVQDIFDNEVTIAEKEYTTRELEEFLSEQEEKI</sequence>
<comment type="similarity">
    <text evidence="2">Belongs to the FKBP-type PPIase family. Tig subfamily.</text>
</comment>
<dbReference type="InterPro" id="IPR046357">
    <property type="entry name" value="PPIase_dom_sf"/>
</dbReference>
<accession>A0A9Q0N776</accession>
<dbReference type="InterPro" id="IPR005215">
    <property type="entry name" value="Trig_fac"/>
</dbReference>
<keyword evidence="10" id="KW-1185">Reference proteome</keyword>
<evidence type="ECO:0000256" key="1">
    <source>
        <dbReference type="ARBA" id="ARBA00000971"/>
    </source>
</evidence>
<dbReference type="NCBIfam" id="TIGR00115">
    <property type="entry name" value="tig"/>
    <property type="match status" value="1"/>
</dbReference>
<evidence type="ECO:0000313" key="9">
    <source>
        <dbReference type="EMBL" id="KAJ6644972.1"/>
    </source>
</evidence>
<dbReference type="FunFam" id="3.10.50.40:FF:000001">
    <property type="entry name" value="Trigger factor"/>
    <property type="match status" value="1"/>
</dbReference>